<dbReference type="InterPro" id="IPR045063">
    <property type="entry name" value="Dynamin_N"/>
</dbReference>
<sequence>MNGTSGAGEVIASASEQVLKRINELYGAGLSAGAPGAIGLKGIADALGLAKQIRKPRKKISVMIVGNHSAGKSSFINWYIGERVCKTGVAIETRGFILCTSGRKRETLTGDATIRYFDYLEDLGGFQGLLPNLFTEITTSTERSFACVDFVDTPGLVDGDMKYPFPVKDSIMWMADHVDLILVFFDPVSQATCKRTMEVVEQLNNTHHLEKIHYFMSKADEVTDERDRQRVLIQITQNLATRIRNSHAFNLPTFYLPHEDDGGLPCGIPNAIEDVCGEIDKAINQTVQKTLRQLKADCATIQAAIEQRRQQDAANRETNAARTARGALLAAGSLLALLLLAGALGARAAGAVCGAASGAAASSVCSSGLAQALRSWDARLDELLPFIAGALMCVVLALGGAAKVVWRHEPVLDRRQQKRLEEYSAVVARVAQQAELLYEQYFLTLANVEER</sequence>
<dbReference type="PANTHER" id="PTHR42698">
    <property type="entry name" value="GTPASE ERA"/>
    <property type="match status" value="1"/>
</dbReference>
<evidence type="ECO:0000256" key="1">
    <source>
        <dbReference type="SAM" id="Phobius"/>
    </source>
</evidence>
<proteinExistence type="predicted"/>
<keyword evidence="1" id="KW-1133">Transmembrane helix</keyword>
<dbReference type="Pfam" id="PF00350">
    <property type="entry name" value="Dynamin_N"/>
    <property type="match status" value="1"/>
</dbReference>
<evidence type="ECO:0000313" key="4">
    <source>
        <dbReference type="Proteomes" id="UP001244341"/>
    </source>
</evidence>
<gene>
    <name evidence="3" type="ORF">OEZ85_004017</name>
</gene>
<name>A0ABY8UGF3_TETOB</name>
<evidence type="ECO:0000313" key="3">
    <source>
        <dbReference type="EMBL" id="WIA19397.1"/>
    </source>
</evidence>
<accession>A0ABY8UGF3</accession>
<dbReference type="InterPro" id="IPR027417">
    <property type="entry name" value="P-loop_NTPase"/>
</dbReference>
<keyword evidence="1" id="KW-0472">Membrane</keyword>
<dbReference type="Gene3D" id="3.40.50.300">
    <property type="entry name" value="P-loop containing nucleotide triphosphate hydrolases"/>
    <property type="match status" value="1"/>
</dbReference>
<dbReference type="InterPro" id="IPR005662">
    <property type="entry name" value="GTPase_Era-like"/>
</dbReference>
<feature type="transmembrane region" description="Helical" evidence="1">
    <location>
        <begin position="383"/>
        <end position="406"/>
    </location>
</feature>
<organism evidence="3 4">
    <name type="scientific">Tetradesmus obliquus</name>
    <name type="common">Green alga</name>
    <name type="synonym">Acutodesmus obliquus</name>
    <dbReference type="NCBI Taxonomy" id="3088"/>
    <lineage>
        <taxon>Eukaryota</taxon>
        <taxon>Viridiplantae</taxon>
        <taxon>Chlorophyta</taxon>
        <taxon>core chlorophytes</taxon>
        <taxon>Chlorophyceae</taxon>
        <taxon>CS clade</taxon>
        <taxon>Sphaeropleales</taxon>
        <taxon>Scenedesmaceae</taxon>
        <taxon>Tetradesmus</taxon>
    </lineage>
</organism>
<feature type="domain" description="Dynamin N-terminal" evidence="2">
    <location>
        <begin position="62"/>
        <end position="196"/>
    </location>
</feature>
<dbReference type="Proteomes" id="UP001244341">
    <property type="component" value="Chromosome 10b"/>
</dbReference>
<reference evidence="3 4" key="1">
    <citation type="submission" date="2023-05" db="EMBL/GenBank/DDBJ databases">
        <title>A 100% complete, gapless, phased diploid assembly of the Scenedesmus obliquus UTEX 3031 genome.</title>
        <authorList>
            <person name="Biondi T.C."/>
            <person name="Hanschen E.R."/>
            <person name="Kwon T."/>
            <person name="Eng W."/>
            <person name="Kruse C.P.S."/>
            <person name="Koehler S.I."/>
            <person name="Kunde Y."/>
            <person name="Gleasner C.D."/>
            <person name="You Mak K.T."/>
            <person name="Polle J."/>
            <person name="Hovde B.T."/>
            <person name="Starkenburg S.R."/>
        </authorList>
    </citation>
    <scope>NUCLEOTIDE SEQUENCE [LARGE SCALE GENOMIC DNA]</scope>
    <source>
        <strain evidence="3 4">DOE0152z</strain>
    </source>
</reference>
<keyword evidence="1" id="KW-0812">Transmembrane</keyword>
<evidence type="ECO:0000259" key="2">
    <source>
        <dbReference type="Pfam" id="PF00350"/>
    </source>
</evidence>
<feature type="transmembrane region" description="Helical" evidence="1">
    <location>
        <begin position="326"/>
        <end position="344"/>
    </location>
</feature>
<dbReference type="EMBL" id="CP126217">
    <property type="protein sequence ID" value="WIA19397.1"/>
    <property type="molecule type" value="Genomic_DNA"/>
</dbReference>
<protein>
    <recommendedName>
        <fullName evidence="2">Dynamin N-terminal domain-containing protein</fullName>
    </recommendedName>
</protein>
<dbReference type="SUPFAM" id="SSF52540">
    <property type="entry name" value="P-loop containing nucleoside triphosphate hydrolases"/>
    <property type="match status" value="1"/>
</dbReference>
<keyword evidence="4" id="KW-1185">Reference proteome</keyword>
<dbReference type="PANTHER" id="PTHR42698:SF2">
    <property type="entry name" value="GTPASE ERA-LIKE, CHLOROPLASTIC"/>
    <property type="match status" value="1"/>
</dbReference>